<reference evidence="2" key="1">
    <citation type="submission" date="2020-01" db="EMBL/GenBank/DDBJ databases">
        <title>Development of genomics and gene disruption for Polysphondylium violaceum indicates a role for the polyketide synthase stlB in stalk morphogenesis.</title>
        <authorList>
            <person name="Narita B."/>
            <person name="Kawabe Y."/>
            <person name="Kin K."/>
            <person name="Saito T."/>
            <person name="Gibbs R."/>
            <person name="Kuspa A."/>
            <person name="Muzny D."/>
            <person name="Queller D."/>
            <person name="Richards S."/>
            <person name="Strassman J."/>
            <person name="Sucgang R."/>
            <person name="Worley K."/>
            <person name="Schaap P."/>
        </authorList>
    </citation>
    <scope>NUCLEOTIDE SEQUENCE</scope>
    <source>
        <strain evidence="2">QSvi11</strain>
    </source>
</reference>
<comment type="caution">
    <text evidence="2">The sequence shown here is derived from an EMBL/GenBank/DDBJ whole genome shotgun (WGS) entry which is preliminary data.</text>
</comment>
<evidence type="ECO:0000256" key="1">
    <source>
        <dbReference type="ARBA" id="ARBA00022737"/>
    </source>
</evidence>
<dbReference type="SUPFAM" id="SSF52058">
    <property type="entry name" value="L domain-like"/>
    <property type="match status" value="1"/>
</dbReference>
<dbReference type="Proteomes" id="UP000695562">
    <property type="component" value="Unassembled WGS sequence"/>
</dbReference>
<dbReference type="PANTHER" id="PTHR32134:SF92">
    <property type="entry name" value="FNIP REPEAT-CONTAINING PROTEIN"/>
    <property type="match status" value="1"/>
</dbReference>
<keyword evidence="1" id="KW-0677">Repeat</keyword>
<dbReference type="InterPro" id="IPR008615">
    <property type="entry name" value="FNIP"/>
</dbReference>
<gene>
    <name evidence="2" type="ORF">CYY_008102</name>
</gene>
<dbReference type="InterPro" id="IPR051251">
    <property type="entry name" value="STK_FNIP-Repeat"/>
</dbReference>
<sequence length="1257" mass="144139">MMDNTNDDDLLKNYIHNLLINTDVATYTNKRQSLYTFTQLINDLELERFIKDNYLENIQDHNDVALIKINWSMNVEFNNSVHQVCTVVIKDTLATDVAMLVEYYIKANKERYDRYSAHDPDGIFKNINLVLAVNATRNDNPFIKPMVSILNAIPEIRSIVIRKYKFKDEIYNDGDGKKSKSTRFKKLFKKIKQLELRRILVQDMVSCKSEHTIAEKEYQDDFDEYSWSYKDAKEIPSSVTHLLWNHLQYPMPGEIPSSIQKLTFDSVYSSWREMKGGIPASVKYIKFSFICGIPLSYLDLPPALKYLSLNYYDYFIFTRDLPETLSHLEIHLKDENYAYHWLTFKGTLGRNISHLKIHQATLGYKLSSPFLIPTTVQYLCFNQENRESYLMVAADDYHRVPVTQDNVDWVSSIKSVKVLSRDSIISSLYFYSQHLQSMEINAYSNDINANQLPTSLTSLTCESLSCVPDHARLNYLAYRFQIYKLIFKSNDRAITKQGLPRSFNEHTALFTPHPMLPIEEFHINSSYYNINRIEMPPNVVIKTINTEFPITLPDSVQIYESNQLPPNYPPSLTTIILKKEFNNQLSCLPSTIKHLYIELDNQNKSILLKPIILKDKYILSNNIKGISKCSKDSFLQIFRNQFLRIKIYELNLVKLVKMKKTRNIDDIEVYSFSGGSDHYSHSDQSFKLCTNDIAIVPNGVRYYSIANRIKLDKQYLLRELPPSVVKLKVICDGLKTEMIAPTVKHLVIMQLNGRINIPSSIETLEIKSQCWGFDSFRKDIATQRPSNLKRLIIAPNCLQEYLTASEINTVFKTRDLFRSQQIYQFYEFYSFSPIKPSTTVLVWSVNLAIPVGHIPNTIKTIIFSSEFNQTILAGALPTSVTEISFGKSFNQCLSQVSLPTSLLYLSLVNYRHPILPNSLPPNLISLHIKSCPKKEYQYPTSLIHLPKSIRFIKVDKLKLKQDFSTGSRGESSNSVIQFTSVYSDCSLDQQRAIATINQSIDELDSTATALSTTTTTNLSTVDVHLTIVDDIPILPGSLDHLNVKSIKFDLKFNQPLPLGSLPNTLTRLEFIRGCSFSQEVLYVPQSIQYLNLGSLYNDLKSLKFPPSLVELYLPQSFNSTLEVGTLSPGLKVLSFGQSYEKPIGQGVIPNTVSTLHLYQKQCFQLFPNVVPVSVTELYINHQTYSLDTHLSLNLLPKSIVKLYLGTHVKTGNMDDLPSNIKFLQITSATRFTGRIPSFVEYVEIKDFKKPLFTLKDQ</sequence>
<evidence type="ECO:0008006" key="4">
    <source>
        <dbReference type="Google" id="ProtNLM"/>
    </source>
</evidence>
<name>A0A8J4PNT5_9MYCE</name>
<dbReference type="OrthoDB" id="22524at2759"/>
<protein>
    <recommendedName>
        <fullName evidence="4">FNIP repeat-containing protein</fullName>
    </recommendedName>
</protein>
<organism evidence="2 3">
    <name type="scientific">Polysphondylium violaceum</name>
    <dbReference type="NCBI Taxonomy" id="133409"/>
    <lineage>
        <taxon>Eukaryota</taxon>
        <taxon>Amoebozoa</taxon>
        <taxon>Evosea</taxon>
        <taxon>Eumycetozoa</taxon>
        <taxon>Dictyostelia</taxon>
        <taxon>Dictyosteliales</taxon>
        <taxon>Dictyosteliaceae</taxon>
        <taxon>Polysphondylium</taxon>
    </lineage>
</organism>
<evidence type="ECO:0000313" key="3">
    <source>
        <dbReference type="Proteomes" id="UP000695562"/>
    </source>
</evidence>
<dbReference type="AlphaFoldDB" id="A0A8J4PNT5"/>
<dbReference type="Pfam" id="PF05725">
    <property type="entry name" value="FNIP"/>
    <property type="match status" value="3"/>
</dbReference>
<accession>A0A8J4PNT5</accession>
<evidence type="ECO:0000313" key="2">
    <source>
        <dbReference type="EMBL" id="KAF2070583.1"/>
    </source>
</evidence>
<dbReference type="EMBL" id="AJWJ01000472">
    <property type="protein sequence ID" value="KAF2070583.1"/>
    <property type="molecule type" value="Genomic_DNA"/>
</dbReference>
<dbReference type="PANTHER" id="PTHR32134">
    <property type="entry name" value="FNIP REPEAT-CONTAINING PROTEIN"/>
    <property type="match status" value="1"/>
</dbReference>
<proteinExistence type="predicted"/>
<keyword evidence="3" id="KW-1185">Reference proteome</keyword>